<dbReference type="KEGG" id="ccin:107268526"/>
<sequence>METQQTASSSRTKGVACSSCWIREQRCQCCLVRFPVSESQYKLYAANGSPIKTYGTRVLTINLGLKRLCTWEFCVAEVERPIIGADFLKKNGLVVDLRNRCLTEEVLRTKILGSIHMSIGSITTVTHESDYHKLLEKFPDIKTPRRTDVHAKHQVVHHIETRRTPVAEHSRRLAPDKLKIAKAEIDLMIGQGICRPSKSRYASPLHMVQKKNGD</sequence>
<dbReference type="RefSeq" id="XP_015596870.1">
    <property type="nucleotide sequence ID" value="XM_015741384.1"/>
</dbReference>
<dbReference type="GO" id="GO:0071897">
    <property type="term" value="P:DNA biosynthetic process"/>
    <property type="evidence" value="ECO:0007669"/>
    <property type="project" value="UniProtKB-ARBA"/>
</dbReference>
<dbReference type="GeneID" id="107268526"/>
<reference evidence="2" key="1">
    <citation type="submission" date="2025-08" db="UniProtKB">
        <authorList>
            <consortium name="RefSeq"/>
        </authorList>
    </citation>
    <scope>IDENTIFICATION</scope>
</reference>
<dbReference type="Proteomes" id="UP000694920">
    <property type="component" value="Unplaced"/>
</dbReference>
<evidence type="ECO:0000313" key="2">
    <source>
        <dbReference type="RefSeq" id="XP_015596870.1"/>
    </source>
</evidence>
<keyword evidence="1" id="KW-1185">Reference proteome</keyword>
<dbReference type="AlphaFoldDB" id="A0AAJ7FKY3"/>
<evidence type="ECO:0000313" key="1">
    <source>
        <dbReference type="Proteomes" id="UP000694920"/>
    </source>
</evidence>
<accession>A0AAJ7FKY3</accession>
<proteinExistence type="predicted"/>
<name>A0AAJ7FKY3_CEPCN</name>
<gene>
    <name evidence="2" type="primary">LOC107268526</name>
</gene>
<dbReference type="Gene3D" id="3.10.10.10">
    <property type="entry name" value="HIV Type 1 Reverse Transcriptase, subunit A, domain 1"/>
    <property type="match status" value="1"/>
</dbReference>
<organism evidence="1 2">
    <name type="scientific">Cephus cinctus</name>
    <name type="common">Wheat stem sawfly</name>
    <dbReference type="NCBI Taxonomy" id="211228"/>
    <lineage>
        <taxon>Eukaryota</taxon>
        <taxon>Metazoa</taxon>
        <taxon>Ecdysozoa</taxon>
        <taxon>Arthropoda</taxon>
        <taxon>Hexapoda</taxon>
        <taxon>Insecta</taxon>
        <taxon>Pterygota</taxon>
        <taxon>Neoptera</taxon>
        <taxon>Endopterygota</taxon>
        <taxon>Hymenoptera</taxon>
        <taxon>Cephoidea</taxon>
        <taxon>Cephidae</taxon>
        <taxon>Cephus</taxon>
    </lineage>
</organism>
<protein>
    <submittedName>
        <fullName evidence="2">Uncharacterized protein LOC107268526</fullName>
    </submittedName>
</protein>
<dbReference type="InterPro" id="IPR043502">
    <property type="entry name" value="DNA/RNA_pol_sf"/>
</dbReference>
<dbReference type="SUPFAM" id="SSF56672">
    <property type="entry name" value="DNA/RNA polymerases"/>
    <property type="match status" value="1"/>
</dbReference>